<accession>A0A7H8N7F3</accession>
<dbReference type="GO" id="GO:0003677">
    <property type="term" value="F:DNA binding"/>
    <property type="evidence" value="ECO:0007669"/>
    <property type="project" value="InterPro"/>
</dbReference>
<dbReference type="CDD" id="cd00093">
    <property type="entry name" value="HTH_XRE"/>
    <property type="match status" value="1"/>
</dbReference>
<dbReference type="SUPFAM" id="SSF47413">
    <property type="entry name" value="lambda repressor-like DNA-binding domains"/>
    <property type="match status" value="1"/>
</dbReference>
<keyword evidence="3" id="KW-1185">Reference proteome</keyword>
<sequence length="400" mass="42918">MSSTTADTPPTPGENIAVLRKARGIGQAKLAKRCGFSVSYLSKVETGLRPATPQFVAAVAAAMRITTARVYGQPFADTSQQAEGLDVLRAAVRRHTLPREDALPPAALLSAVREAVDLRARTRYLDLLALLPRLLGQATASAFEAPGDATVWAQVADLYGCAYGVAHRLGQADLADMIVSRQMWAARQTWAPDVEASAAWNEAGTYQTAGQYDDGLTVIERAISAYERATHALGTTPERLVSLGSLHLRGVVLASRHRDAAATEAHVTRAKALAEQLPRDVLAHNLTFGPGNVALYELAARIELDKPADAARMATPLLTSPPAGLRPTRVGRLAIDAARAHLAVRGYEEAERALGQAFAVAPEMAAVHPMSREVIRVLFVLNQRTRPRLLEMARRVGLAT</sequence>
<evidence type="ECO:0000313" key="3">
    <source>
        <dbReference type="Proteomes" id="UP000509303"/>
    </source>
</evidence>
<dbReference type="Proteomes" id="UP000509303">
    <property type="component" value="Chromosome"/>
</dbReference>
<proteinExistence type="predicted"/>
<dbReference type="Gene3D" id="1.10.260.40">
    <property type="entry name" value="lambda repressor-like DNA-binding domains"/>
    <property type="match status" value="1"/>
</dbReference>
<dbReference type="PROSITE" id="PS50943">
    <property type="entry name" value="HTH_CROC1"/>
    <property type="match status" value="1"/>
</dbReference>
<dbReference type="InterPro" id="IPR010982">
    <property type="entry name" value="Lambda_DNA-bd_dom_sf"/>
</dbReference>
<name>A0A7H8N7F3_9ACTN</name>
<evidence type="ECO:0000259" key="1">
    <source>
        <dbReference type="PROSITE" id="PS50943"/>
    </source>
</evidence>
<evidence type="ECO:0000313" key="2">
    <source>
        <dbReference type="EMBL" id="QKW50236.1"/>
    </source>
</evidence>
<gene>
    <name evidence="2" type="ORF">HUT08_12565</name>
</gene>
<feature type="domain" description="HTH cro/C1-type" evidence="1">
    <location>
        <begin position="16"/>
        <end position="70"/>
    </location>
</feature>
<dbReference type="InterPro" id="IPR011990">
    <property type="entry name" value="TPR-like_helical_dom_sf"/>
</dbReference>
<protein>
    <submittedName>
        <fullName evidence="2">Helix-turn-helix transcriptional regulator</fullName>
    </submittedName>
</protein>
<dbReference type="RefSeq" id="WP_176161971.1">
    <property type="nucleotide sequence ID" value="NZ_CP054929.1"/>
</dbReference>
<reference evidence="2 3" key="1">
    <citation type="submission" date="2020-06" db="EMBL/GenBank/DDBJ databases">
        <title>Genome mining for natural products.</title>
        <authorList>
            <person name="Zhang B."/>
            <person name="Shi J."/>
            <person name="Ge H."/>
        </authorList>
    </citation>
    <scope>NUCLEOTIDE SEQUENCE [LARGE SCALE GENOMIC DNA]</scope>
    <source>
        <strain evidence="2 3">NA00687</strain>
    </source>
</reference>
<dbReference type="InterPro" id="IPR001387">
    <property type="entry name" value="Cro/C1-type_HTH"/>
</dbReference>
<dbReference type="Gene3D" id="1.25.40.10">
    <property type="entry name" value="Tetratricopeptide repeat domain"/>
    <property type="match status" value="1"/>
</dbReference>
<dbReference type="EMBL" id="CP054929">
    <property type="protein sequence ID" value="QKW50236.1"/>
    <property type="molecule type" value="Genomic_DNA"/>
</dbReference>
<dbReference type="Pfam" id="PF13560">
    <property type="entry name" value="HTH_31"/>
    <property type="match status" value="1"/>
</dbReference>
<dbReference type="AlphaFoldDB" id="A0A7H8N7F3"/>
<dbReference type="SMART" id="SM00530">
    <property type="entry name" value="HTH_XRE"/>
    <property type="match status" value="1"/>
</dbReference>
<organism evidence="2 3">
    <name type="scientific">Streptomyces buecherae</name>
    <dbReference type="NCBI Taxonomy" id="2763006"/>
    <lineage>
        <taxon>Bacteria</taxon>
        <taxon>Bacillati</taxon>
        <taxon>Actinomycetota</taxon>
        <taxon>Actinomycetes</taxon>
        <taxon>Kitasatosporales</taxon>
        <taxon>Streptomycetaceae</taxon>
        <taxon>Streptomyces</taxon>
    </lineage>
</organism>